<dbReference type="Proteomes" id="UP000254280">
    <property type="component" value="Unassembled WGS sequence"/>
</dbReference>
<evidence type="ECO:0000256" key="10">
    <source>
        <dbReference type="PROSITE-ProRule" id="PRU10144"/>
    </source>
</evidence>
<dbReference type="PANTHER" id="PTHR30069">
    <property type="entry name" value="TONB-DEPENDENT OUTER MEMBRANE RECEPTOR"/>
    <property type="match status" value="1"/>
</dbReference>
<evidence type="ECO:0000313" key="12">
    <source>
        <dbReference type="EMBL" id="SUB34042.1"/>
    </source>
</evidence>
<evidence type="ECO:0000256" key="2">
    <source>
        <dbReference type="ARBA" id="ARBA00022448"/>
    </source>
</evidence>
<dbReference type="PANTHER" id="PTHR30069:SF50">
    <property type="entry name" value="TONB-DEPENDENT RECEPTOR HI_1217-RELATED"/>
    <property type="match status" value="1"/>
</dbReference>
<keyword evidence="12" id="KW-0675">Receptor</keyword>
<sequence>MSLCGPTFVLSVGLITNLIDRKMTSKTSLCALAIVVAGTIANPSLSKDPANLANHSAKTNVSDDYQVLDEINVSTSVDDVKTQEVFTKASAVSTRENISTSTQALDDIIRTVPGAFTNLDKSSGTVSINIRGLSGMGRVNTMVDGVSQTFYATAGDNSGKAGGTSQFGTLIDPSFIAGVDIVRGQTGGIGSGNALMGSANIRTIGVRDVITEGNHIGVMLNSEFGTNAIGPNYMGAVAAQTDIGDGYKLGLMYAYSQRKYSQDFKVGGGKNIKDVDNEDILALAYSGCAAAFNRDECVAESIDKLKRVPYDPSKLENHPKSHLAKIEFSSDKSDLTLQYREQKTALSGREITNKNHQLNYQYRFNDKWTLDFLLADTSTTQDYDKGTFFNAKALNARLKAKNRAKTADIRLTFSTPIGEDWRYTASLGANFLNNKYTKNRHPRELAYNFAYGEPVDYEHCPTRPTSWVSEPENEGWSICNYHSTKSNTFQPDGSQRFKTFSFDQELTYDIYTLSFNYNRQIYDFSGTTYKRNKYIKGSDMKSGIKTANGYDVWINSSSEYYFNKYGYEKMLTLDECYQTTNRAGKYHDVYCDWNSAKDEANVIDYKQVSRGKRAVNNYSFGFSADINPLFAPFITYSHTHRQPTIKEMFFSEIGNLGVNTDLRPEKAKTLQAGINGFKEGIFTDNDYLGFKVVAYRTRIRDYILNGKRDCSGQKNYDCYPHITHFNYAGGNEHYYVDQVVDAPNVPGGKLPLRVRKERPFGGEIVTIKGFEIELNYDTGRFFTNLSYSRQSTNQPASFADSSARANAIDSDSKYLQGFGLSKVSVLPKDYASLELGARFWDGRLVVGGKAKYYGKSKRARIDKEEGDKFVQDTTGPAGMKTNGTMRISGMETIRAQPMIFDFYVIAEPVRNLVLKAEVQNVFDRKYINPLDSNNDSASQTSFIMGDDLGQMNALNNYSRGRTWVFNMSYKF</sequence>
<keyword evidence="13" id="KW-1185">Reference proteome</keyword>
<comment type="similarity">
    <text evidence="9">Belongs to the TonB-dependent receptor family.</text>
</comment>
<organism evidence="12 13">
    <name type="scientific">[Pasteurella] mairii</name>
    <dbReference type="NCBI Taxonomy" id="757"/>
    <lineage>
        <taxon>Bacteria</taxon>
        <taxon>Pseudomonadati</taxon>
        <taxon>Pseudomonadota</taxon>
        <taxon>Gammaproteobacteria</taxon>
        <taxon>Pasteurellales</taxon>
        <taxon>Pasteurellaceae</taxon>
    </lineage>
</organism>
<evidence type="ECO:0000313" key="13">
    <source>
        <dbReference type="Proteomes" id="UP000254280"/>
    </source>
</evidence>
<dbReference type="EMBL" id="UGSS01000002">
    <property type="protein sequence ID" value="SUB34042.1"/>
    <property type="molecule type" value="Genomic_DNA"/>
</dbReference>
<keyword evidence="4 9" id="KW-0812">Transmembrane</keyword>
<feature type="domain" description="TonB-dependent receptor plug" evidence="11">
    <location>
        <begin position="89"/>
        <end position="197"/>
    </location>
</feature>
<accession>A0A379B6E5</accession>
<evidence type="ECO:0000256" key="7">
    <source>
        <dbReference type="ARBA" id="ARBA00023136"/>
    </source>
</evidence>
<evidence type="ECO:0000256" key="8">
    <source>
        <dbReference type="ARBA" id="ARBA00023237"/>
    </source>
</evidence>
<dbReference type="InterPro" id="IPR036942">
    <property type="entry name" value="Beta-barrel_TonB_sf"/>
</dbReference>
<keyword evidence="2 9" id="KW-0813">Transport</keyword>
<evidence type="ECO:0000256" key="3">
    <source>
        <dbReference type="ARBA" id="ARBA00022452"/>
    </source>
</evidence>
<dbReference type="InterPro" id="IPR012910">
    <property type="entry name" value="Plug_dom"/>
</dbReference>
<dbReference type="GO" id="GO:0044718">
    <property type="term" value="P:siderophore transmembrane transport"/>
    <property type="evidence" value="ECO:0007669"/>
    <property type="project" value="TreeGrafter"/>
</dbReference>
<dbReference type="SUPFAM" id="SSF56935">
    <property type="entry name" value="Porins"/>
    <property type="match status" value="1"/>
</dbReference>
<name>A0A379B6E5_9PAST</name>
<evidence type="ECO:0000259" key="11">
    <source>
        <dbReference type="Pfam" id="PF07715"/>
    </source>
</evidence>
<feature type="short sequence motif" description="TonB C-terminal box" evidence="10">
    <location>
        <begin position="954"/>
        <end position="971"/>
    </location>
</feature>
<dbReference type="PROSITE" id="PS52016">
    <property type="entry name" value="TONB_DEPENDENT_REC_3"/>
    <property type="match status" value="1"/>
</dbReference>
<evidence type="ECO:0000256" key="5">
    <source>
        <dbReference type="ARBA" id="ARBA00022729"/>
    </source>
</evidence>
<dbReference type="Pfam" id="PF07715">
    <property type="entry name" value="Plug"/>
    <property type="match status" value="1"/>
</dbReference>
<dbReference type="InterPro" id="IPR010917">
    <property type="entry name" value="TonB_rcpt_CS"/>
</dbReference>
<proteinExistence type="inferred from homology"/>
<dbReference type="PROSITE" id="PS01156">
    <property type="entry name" value="TONB_DEPENDENT_REC_2"/>
    <property type="match status" value="1"/>
</dbReference>
<evidence type="ECO:0000256" key="6">
    <source>
        <dbReference type="ARBA" id="ARBA00023077"/>
    </source>
</evidence>
<dbReference type="Gene3D" id="2.170.130.10">
    <property type="entry name" value="TonB-dependent receptor, plug domain"/>
    <property type="match status" value="1"/>
</dbReference>
<keyword evidence="8 9" id="KW-0998">Cell outer membrane</keyword>
<keyword evidence="5" id="KW-0732">Signal</keyword>
<keyword evidence="7 9" id="KW-0472">Membrane</keyword>
<dbReference type="InterPro" id="IPR039426">
    <property type="entry name" value="TonB-dep_rcpt-like"/>
</dbReference>
<keyword evidence="3 9" id="KW-1134">Transmembrane beta strand</keyword>
<dbReference type="GO" id="GO:0009279">
    <property type="term" value="C:cell outer membrane"/>
    <property type="evidence" value="ECO:0007669"/>
    <property type="project" value="UniProtKB-SubCell"/>
</dbReference>
<dbReference type="Gene3D" id="2.40.170.20">
    <property type="entry name" value="TonB-dependent receptor, beta-barrel domain"/>
    <property type="match status" value="1"/>
</dbReference>
<evidence type="ECO:0000256" key="4">
    <source>
        <dbReference type="ARBA" id="ARBA00022692"/>
    </source>
</evidence>
<evidence type="ECO:0000256" key="1">
    <source>
        <dbReference type="ARBA" id="ARBA00004571"/>
    </source>
</evidence>
<gene>
    <name evidence="12" type="primary">hasR_2</name>
    <name evidence="12" type="ORF">NCTC10699_01689</name>
</gene>
<dbReference type="AlphaFoldDB" id="A0A379B6E5"/>
<protein>
    <submittedName>
        <fullName evidence="12">Heme acquisition system receptor</fullName>
    </submittedName>
</protein>
<keyword evidence="6" id="KW-0798">TonB box</keyword>
<reference evidence="12 13" key="1">
    <citation type="submission" date="2018-06" db="EMBL/GenBank/DDBJ databases">
        <authorList>
            <consortium name="Pathogen Informatics"/>
            <person name="Doyle S."/>
        </authorList>
    </citation>
    <scope>NUCLEOTIDE SEQUENCE [LARGE SCALE GENOMIC DNA]</scope>
    <source>
        <strain evidence="12 13">NCTC10699</strain>
    </source>
</reference>
<dbReference type="InterPro" id="IPR037066">
    <property type="entry name" value="Plug_dom_sf"/>
</dbReference>
<dbReference type="GO" id="GO:0015344">
    <property type="term" value="F:siderophore uptake transmembrane transporter activity"/>
    <property type="evidence" value="ECO:0007669"/>
    <property type="project" value="TreeGrafter"/>
</dbReference>
<comment type="subcellular location">
    <subcellularLocation>
        <location evidence="1 9">Cell outer membrane</location>
        <topology evidence="1 9">Multi-pass membrane protein</topology>
    </subcellularLocation>
</comment>
<evidence type="ECO:0000256" key="9">
    <source>
        <dbReference type="PROSITE-ProRule" id="PRU01360"/>
    </source>
</evidence>